<reference evidence="7" key="1">
    <citation type="submission" date="2016-10" db="EMBL/GenBank/DDBJ databases">
        <authorList>
            <person name="Varghese N."/>
            <person name="Submissions S."/>
        </authorList>
    </citation>
    <scope>NUCLEOTIDE SEQUENCE [LARGE SCALE GENOMIC DNA]</scope>
    <source>
        <strain evidence="7">DSM 1551</strain>
    </source>
</reference>
<dbReference type="EMBL" id="FOIN01000009">
    <property type="protein sequence ID" value="SET39769.1"/>
    <property type="molecule type" value="Genomic_DNA"/>
</dbReference>
<dbReference type="RefSeq" id="WP_092353335.1">
    <property type="nucleotide sequence ID" value="NZ_FOIN01000009.1"/>
</dbReference>
<keyword evidence="7" id="KW-1185">Reference proteome</keyword>
<sequence>MKKVNIGEMALDVPIIQGGMGVGISLGNLAGHVALNGGMGVISTAHPGYRADDFEKNPLEVNRRELANEIKKAKEIAKGKGMVAINAMVAITDYAALVEVAVKNKIDAIISGAGLPLNLPSFVKGTKVKIAPIVSSGKAAKLICKTWDRKFKVVPDFVVIEGSEAGGHLGFHKEDVLNKTTAKLTDIFKEVKETIQPFIDKYQREIPIFVAGGIYDSKDIQDYLDLGVDGVQMATRFICTDECDADIKYKQAFINAKKEDIEIVKSPVGMPGRAIMTKLTEKLRNDEKITVKRCYNCLIPCDVKTTPYCISGALINAAKGNLDEGLVFSGSNGYRNNKIVSVKALMEELKRGLK</sequence>
<evidence type="ECO:0000256" key="3">
    <source>
        <dbReference type="ARBA" id="ARBA00022630"/>
    </source>
</evidence>
<dbReference type="InterPro" id="IPR004136">
    <property type="entry name" value="NMO"/>
</dbReference>
<dbReference type="GO" id="GO:0051213">
    <property type="term" value="F:dioxygenase activity"/>
    <property type="evidence" value="ECO:0007669"/>
    <property type="project" value="UniProtKB-KW"/>
</dbReference>
<dbReference type="CDD" id="cd04730">
    <property type="entry name" value="NPD_like"/>
    <property type="match status" value="1"/>
</dbReference>
<evidence type="ECO:0000256" key="1">
    <source>
        <dbReference type="ARBA" id="ARBA00003535"/>
    </source>
</evidence>
<dbReference type="PANTHER" id="PTHR32332">
    <property type="entry name" value="2-NITROPROPANE DIOXYGENASE"/>
    <property type="match status" value="1"/>
</dbReference>
<evidence type="ECO:0000256" key="5">
    <source>
        <dbReference type="ARBA" id="ARBA00023002"/>
    </source>
</evidence>
<name>A0A1I0E6A4_9FIRM</name>
<evidence type="ECO:0000313" key="7">
    <source>
        <dbReference type="Proteomes" id="UP000198558"/>
    </source>
</evidence>
<dbReference type="PANTHER" id="PTHR32332:SF18">
    <property type="entry name" value="2-NITROPROPANE DIOXYGENASE"/>
    <property type="match status" value="1"/>
</dbReference>
<accession>A0A1I0E6A4</accession>
<dbReference type="GO" id="GO:0018580">
    <property type="term" value="F:nitronate monooxygenase activity"/>
    <property type="evidence" value="ECO:0007669"/>
    <property type="project" value="InterPro"/>
</dbReference>
<organism evidence="6 7">
    <name type="scientific">Thomasclavelia cocleata</name>
    <dbReference type="NCBI Taxonomy" id="69824"/>
    <lineage>
        <taxon>Bacteria</taxon>
        <taxon>Bacillati</taxon>
        <taxon>Bacillota</taxon>
        <taxon>Erysipelotrichia</taxon>
        <taxon>Erysipelotrichales</taxon>
        <taxon>Coprobacillaceae</taxon>
        <taxon>Thomasclavelia</taxon>
    </lineage>
</organism>
<evidence type="ECO:0000256" key="2">
    <source>
        <dbReference type="ARBA" id="ARBA00013457"/>
    </source>
</evidence>
<comment type="function">
    <text evidence="1">Nitronate monooxygenase that uses molecular oxygen to catalyze the oxidative denitrification of alkyl nitronates. Acts on propionate 3-nitronate (P3N), the presumed physiological substrate. Probably functions in the detoxification of P3N, a metabolic poison produced by plants and fungi as a defense mechanism.</text>
</comment>
<keyword evidence="6" id="KW-0223">Dioxygenase</keyword>
<dbReference type="InterPro" id="IPR013785">
    <property type="entry name" value="Aldolase_TIM"/>
</dbReference>
<dbReference type="SUPFAM" id="SSF51412">
    <property type="entry name" value="Inosine monophosphate dehydrogenase (IMPDH)"/>
    <property type="match status" value="1"/>
</dbReference>
<dbReference type="Pfam" id="PF03060">
    <property type="entry name" value="NMO"/>
    <property type="match status" value="1"/>
</dbReference>
<protein>
    <recommendedName>
        <fullName evidence="2">Probable nitronate monooxygenase</fullName>
    </recommendedName>
</protein>
<gene>
    <name evidence="6" type="ORF">SAMN04489758_10947</name>
</gene>
<dbReference type="OrthoDB" id="9778912at2"/>
<evidence type="ECO:0000256" key="4">
    <source>
        <dbReference type="ARBA" id="ARBA00022643"/>
    </source>
</evidence>
<proteinExistence type="predicted"/>
<keyword evidence="3" id="KW-0285">Flavoprotein</keyword>
<dbReference type="Gene3D" id="3.20.20.70">
    <property type="entry name" value="Aldolase class I"/>
    <property type="match status" value="1"/>
</dbReference>
<dbReference type="GeneID" id="78288133"/>
<keyword evidence="4" id="KW-0288">FMN</keyword>
<evidence type="ECO:0000313" key="6">
    <source>
        <dbReference type="EMBL" id="SET39769.1"/>
    </source>
</evidence>
<dbReference type="AlphaFoldDB" id="A0A1I0E6A4"/>
<dbReference type="Proteomes" id="UP000198558">
    <property type="component" value="Unassembled WGS sequence"/>
</dbReference>
<keyword evidence="5" id="KW-0560">Oxidoreductase</keyword>